<evidence type="ECO:0000259" key="14">
    <source>
        <dbReference type="Pfam" id="PF07715"/>
    </source>
</evidence>
<evidence type="ECO:0000256" key="12">
    <source>
        <dbReference type="SAM" id="SignalP"/>
    </source>
</evidence>
<evidence type="ECO:0000256" key="6">
    <source>
        <dbReference type="ARBA" id="ARBA00023077"/>
    </source>
</evidence>
<evidence type="ECO:0000256" key="1">
    <source>
        <dbReference type="ARBA" id="ARBA00004571"/>
    </source>
</evidence>
<dbReference type="CDD" id="cd01347">
    <property type="entry name" value="ligand_gated_channel"/>
    <property type="match status" value="1"/>
</dbReference>
<comment type="similarity">
    <text evidence="10 11">Belongs to the TonB-dependent receptor family.</text>
</comment>
<dbReference type="AlphaFoldDB" id="A0A7M1AWG3"/>
<sequence length="656" mass="74783">MKKKVLLLSALTSIAMADSFELGQVSVKSTIDDVNVFEEKISSDTISKHDSFSVNEALDNVSGINQDIQGGRGESTLYIRGFDSRRIGVFIDGIPVYVPYDGNFDYGRFLTGDIGEIDISKGYSSVVFGGNTMGGVVNIVSKKPTKELEGNVKGTIVFDSQMKMARHIENVNVGTKQQNFYAQLSASYSKQDHFRISDEYEATPTQPAGDRLRSENEDKKVSLKVGYIADDKSEVAITYANQKGQKQQPPVTDTDFAKNKNWDWPYWNKETISIVGQKNFDTSYIKALAYYDTSENSLYSYDDNTFTTLSQKWAWKSRYDDYSYGARLEYVVQNDNNIFTAAANYKKDVHRAYDISKTDSSETLEEKYADHTISLGLEDTYDINSNFQILGALSYDQRSGDQIYDTNTDYQDMLEKTTQSSLNPELALIYKIDKTSKVRLSAASKTYMPSMKDRYSRRLGTAVPNPDLKDEKSIHYELSYTKKEDKYFAQVNTFYTKVKDTIQSVVWDQNTSLNQNQNIGTFDHIGAEIELRYKYDTLEVGGNYTYLKIKNTTDADVKLVDVPENQVFAFIQKELVEGFSLYANTKYRQGAYEQKLDKSYVINPYMLTFDLKAIYQPTKNLQAQIGVKNLTDELIRYDMAYPMAGREYFASLDYKF</sequence>
<dbReference type="RefSeq" id="WP_193113083.1">
    <property type="nucleotide sequence ID" value="NZ_CP041165.1"/>
</dbReference>
<evidence type="ECO:0000313" key="16">
    <source>
        <dbReference type="Proteomes" id="UP000593910"/>
    </source>
</evidence>
<keyword evidence="9 10" id="KW-0998">Cell outer membrane</keyword>
<keyword evidence="8 15" id="KW-0675">Receptor</keyword>
<name>A0A7M1AWG3_9BACT</name>
<accession>A0A7M1AWG3</accession>
<feature type="domain" description="TonB-dependent receptor plug" evidence="14">
    <location>
        <begin position="39"/>
        <end position="136"/>
    </location>
</feature>
<evidence type="ECO:0000256" key="7">
    <source>
        <dbReference type="ARBA" id="ARBA00023136"/>
    </source>
</evidence>
<keyword evidence="3 10" id="KW-1134">Transmembrane beta strand</keyword>
<dbReference type="Proteomes" id="UP000593910">
    <property type="component" value="Chromosome"/>
</dbReference>
<keyword evidence="7 10" id="KW-0472">Membrane</keyword>
<feature type="signal peptide" evidence="12">
    <location>
        <begin position="1"/>
        <end position="17"/>
    </location>
</feature>
<dbReference type="PROSITE" id="PS52016">
    <property type="entry name" value="TONB_DEPENDENT_REC_3"/>
    <property type="match status" value="1"/>
</dbReference>
<keyword evidence="16" id="KW-1185">Reference proteome</keyword>
<evidence type="ECO:0000256" key="9">
    <source>
        <dbReference type="ARBA" id="ARBA00023237"/>
    </source>
</evidence>
<evidence type="ECO:0000256" key="11">
    <source>
        <dbReference type="RuleBase" id="RU003357"/>
    </source>
</evidence>
<protein>
    <submittedName>
        <fullName evidence="15">TonB-dependent receptor</fullName>
    </submittedName>
</protein>
<evidence type="ECO:0000256" key="10">
    <source>
        <dbReference type="PROSITE-ProRule" id="PRU01360"/>
    </source>
</evidence>
<dbReference type="EMBL" id="CP041165">
    <property type="protein sequence ID" value="QOP41764.1"/>
    <property type="molecule type" value="Genomic_DNA"/>
</dbReference>
<dbReference type="Pfam" id="PF07715">
    <property type="entry name" value="Plug"/>
    <property type="match status" value="1"/>
</dbReference>
<dbReference type="SUPFAM" id="SSF56935">
    <property type="entry name" value="Porins"/>
    <property type="match status" value="1"/>
</dbReference>
<dbReference type="Gene3D" id="2.40.170.20">
    <property type="entry name" value="TonB-dependent receptor, beta-barrel domain"/>
    <property type="match status" value="1"/>
</dbReference>
<dbReference type="InterPro" id="IPR012910">
    <property type="entry name" value="Plug_dom"/>
</dbReference>
<evidence type="ECO:0000256" key="5">
    <source>
        <dbReference type="ARBA" id="ARBA00022729"/>
    </source>
</evidence>
<feature type="chain" id="PRO_5032713206" evidence="12">
    <location>
        <begin position="18"/>
        <end position="656"/>
    </location>
</feature>
<evidence type="ECO:0000259" key="13">
    <source>
        <dbReference type="Pfam" id="PF00593"/>
    </source>
</evidence>
<dbReference type="GO" id="GO:0009279">
    <property type="term" value="C:cell outer membrane"/>
    <property type="evidence" value="ECO:0007669"/>
    <property type="project" value="UniProtKB-SubCell"/>
</dbReference>
<dbReference type="Gene3D" id="2.170.130.10">
    <property type="entry name" value="TonB-dependent receptor, plug domain"/>
    <property type="match status" value="1"/>
</dbReference>
<organism evidence="15 16">
    <name type="scientific">Sulfurimonas marina</name>
    <dbReference type="NCBI Taxonomy" id="2590551"/>
    <lineage>
        <taxon>Bacteria</taxon>
        <taxon>Pseudomonadati</taxon>
        <taxon>Campylobacterota</taxon>
        <taxon>Epsilonproteobacteria</taxon>
        <taxon>Campylobacterales</taxon>
        <taxon>Sulfurimonadaceae</taxon>
        <taxon>Sulfurimonas</taxon>
    </lineage>
</organism>
<comment type="subcellular location">
    <subcellularLocation>
        <location evidence="1 10">Cell outer membrane</location>
        <topology evidence="1 10">Multi-pass membrane protein</topology>
    </subcellularLocation>
</comment>
<feature type="domain" description="TonB-dependent receptor-like beta-barrel" evidence="13">
    <location>
        <begin position="252"/>
        <end position="630"/>
    </location>
</feature>
<evidence type="ECO:0000256" key="8">
    <source>
        <dbReference type="ARBA" id="ARBA00023170"/>
    </source>
</evidence>
<keyword evidence="4 10" id="KW-0812">Transmembrane</keyword>
<keyword evidence="5 12" id="KW-0732">Signal</keyword>
<dbReference type="InterPro" id="IPR036942">
    <property type="entry name" value="Beta-barrel_TonB_sf"/>
</dbReference>
<reference evidence="15 16" key="1">
    <citation type="submission" date="2019-06" db="EMBL/GenBank/DDBJ databases">
        <title>Sulfurimonas gotlandica sp. nov., a chemoautotrophic and psychrotolerant epsilonproteobacterium isolated from a pelagic redoxcline, and an emended description of the genus Sulfurimonas.</title>
        <authorList>
            <person name="Wang S."/>
            <person name="Jiang L."/>
            <person name="Shao Z."/>
        </authorList>
    </citation>
    <scope>NUCLEOTIDE SEQUENCE [LARGE SCALE GENOMIC DNA]</scope>
    <source>
        <strain evidence="15 16">B2</strain>
    </source>
</reference>
<dbReference type="InterPro" id="IPR039426">
    <property type="entry name" value="TonB-dep_rcpt-like"/>
</dbReference>
<evidence type="ECO:0000256" key="2">
    <source>
        <dbReference type="ARBA" id="ARBA00022448"/>
    </source>
</evidence>
<evidence type="ECO:0000256" key="3">
    <source>
        <dbReference type="ARBA" id="ARBA00022452"/>
    </source>
</evidence>
<evidence type="ECO:0000256" key="4">
    <source>
        <dbReference type="ARBA" id="ARBA00022692"/>
    </source>
</evidence>
<dbReference type="KEGG" id="smax:FJR03_08435"/>
<dbReference type="GO" id="GO:0015344">
    <property type="term" value="F:siderophore uptake transmembrane transporter activity"/>
    <property type="evidence" value="ECO:0007669"/>
    <property type="project" value="TreeGrafter"/>
</dbReference>
<dbReference type="Pfam" id="PF00593">
    <property type="entry name" value="TonB_dep_Rec_b-barrel"/>
    <property type="match status" value="1"/>
</dbReference>
<dbReference type="PANTHER" id="PTHR30069">
    <property type="entry name" value="TONB-DEPENDENT OUTER MEMBRANE RECEPTOR"/>
    <property type="match status" value="1"/>
</dbReference>
<dbReference type="InterPro" id="IPR000531">
    <property type="entry name" value="Beta-barrel_TonB"/>
</dbReference>
<dbReference type="GO" id="GO:0044718">
    <property type="term" value="P:siderophore transmembrane transport"/>
    <property type="evidence" value="ECO:0007669"/>
    <property type="project" value="TreeGrafter"/>
</dbReference>
<gene>
    <name evidence="15" type="ORF">FJR03_08435</name>
</gene>
<keyword evidence="2 10" id="KW-0813">Transport</keyword>
<dbReference type="InterPro" id="IPR037066">
    <property type="entry name" value="Plug_dom_sf"/>
</dbReference>
<keyword evidence="6 11" id="KW-0798">TonB box</keyword>
<proteinExistence type="inferred from homology"/>
<dbReference type="PANTHER" id="PTHR30069:SF29">
    <property type="entry name" value="HEMOGLOBIN AND HEMOGLOBIN-HAPTOGLOBIN-BINDING PROTEIN 1-RELATED"/>
    <property type="match status" value="1"/>
</dbReference>
<evidence type="ECO:0000313" key="15">
    <source>
        <dbReference type="EMBL" id="QOP41764.1"/>
    </source>
</evidence>